<organism evidence="2 3">
    <name type="scientific">Mesorhabditis belari</name>
    <dbReference type="NCBI Taxonomy" id="2138241"/>
    <lineage>
        <taxon>Eukaryota</taxon>
        <taxon>Metazoa</taxon>
        <taxon>Ecdysozoa</taxon>
        <taxon>Nematoda</taxon>
        <taxon>Chromadorea</taxon>
        <taxon>Rhabditida</taxon>
        <taxon>Rhabditina</taxon>
        <taxon>Rhabditomorpha</taxon>
        <taxon>Rhabditoidea</taxon>
        <taxon>Rhabditidae</taxon>
        <taxon>Mesorhabditinae</taxon>
        <taxon>Mesorhabditis</taxon>
    </lineage>
</organism>
<dbReference type="WBParaSite" id="MBELARI_LOCUS773">
    <property type="protein sequence ID" value="MBELARI_LOCUS773"/>
    <property type="gene ID" value="MBELARI_LOCUS773"/>
</dbReference>
<dbReference type="Proteomes" id="UP000887575">
    <property type="component" value="Unassembled WGS sequence"/>
</dbReference>
<evidence type="ECO:0000313" key="2">
    <source>
        <dbReference type="Proteomes" id="UP000887575"/>
    </source>
</evidence>
<reference evidence="3" key="1">
    <citation type="submission" date="2024-02" db="UniProtKB">
        <authorList>
            <consortium name="WormBaseParasite"/>
        </authorList>
    </citation>
    <scope>IDENTIFICATION</scope>
</reference>
<dbReference type="AlphaFoldDB" id="A0AAF3FKT1"/>
<sequence length="132" mass="15223">MKFTISLMLLALFIQYSSPLECYFDVEEKPERNSTEQVHCVCGSYCSSMYYKFEKVYLRDCGCLVDENGTTLHICLKEGRNEFNGSDVDCCSRNLCNGGAIITQLPHPHEQAILQRPGRALRGCWWIVERNW</sequence>
<feature type="signal peptide" evidence="1">
    <location>
        <begin position="1"/>
        <end position="19"/>
    </location>
</feature>
<proteinExistence type="predicted"/>
<evidence type="ECO:0000256" key="1">
    <source>
        <dbReference type="SAM" id="SignalP"/>
    </source>
</evidence>
<keyword evidence="2" id="KW-1185">Reference proteome</keyword>
<name>A0AAF3FKT1_9BILA</name>
<evidence type="ECO:0000313" key="3">
    <source>
        <dbReference type="WBParaSite" id="MBELARI_LOCUS773"/>
    </source>
</evidence>
<keyword evidence="1" id="KW-0732">Signal</keyword>
<feature type="chain" id="PRO_5042105557" evidence="1">
    <location>
        <begin position="20"/>
        <end position="132"/>
    </location>
</feature>
<accession>A0AAF3FKT1</accession>
<protein>
    <submittedName>
        <fullName evidence="3">Uncharacterized protein</fullName>
    </submittedName>
</protein>